<keyword evidence="3" id="KW-0547">Nucleotide-binding</keyword>
<evidence type="ECO:0000256" key="4">
    <source>
        <dbReference type="ARBA" id="ARBA00022777"/>
    </source>
</evidence>
<dbReference type="STRING" id="1794912.AXX12_06140"/>
<dbReference type="PANTHER" id="PTHR10534:SF2">
    <property type="entry name" value="PYRIDOXAL KINASE"/>
    <property type="match status" value="1"/>
</dbReference>
<dbReference type="GO" id="GO:0009443">
    <property type="term" value="P:pyridoxal 5'-phosphate salvage"/>
    <property type="evidence" value="ECO:0007669"/>
    <property type="project" value="InterPro"/>
</dbReference>
<dbReference type="NCBIfam" id="NF005491">
    <property type="entry name" value="PRK07105.1"/>
    <property type="match status" value="1"/>
</dbReference>
<evidence type="ECO:0000259" key="6">
    <source>
        <dbReference type="Pfam" id="PF08543"/>
    </source>
</evidence>
<dbReference type="OrthoDB" id="9800808at2"/>
<sequence>MIPKMPRVAAVHDLSCVGRCSLTVIMPILSCMGIQVCPLPTAVLSTHLGGFSDVAFCDFTDHMPQFFVQWQKEKIDFDCIYTGFLASEPQIDVVSGFIDAFSHNKPLVLVDPVMGDHGKLYSVYTPTMQEQMKKLIQKADVITPNYTEASFLLGEPYCEQIDDVAQLRSWLVRLAGFGPSRVVITGVQTNGEILNIGYERASDSFCEVANEFIPVRYPGTGDIFASVLAGSLLRGYGLPQAMRQAVDFVSLCIQATFQAQTPVREGVLLEAVLPKLCLNEAR</sequence>
<dbReference type="InterPro" id="IPR013749">
    <property type="entry name" value="PM/HMP-P_kinase-1"/>
</dbReference>
<dbReference type="InterPro" id="IPR004625">
    <property type="entry name" value="PyrdxlKinase"/>
</dbReference>
<dbReference type="Pfam" id="PF08543">
    <property type="entry name" value="Phos_pyr_kin"/>
    <property type="match status" value="1"/>
</dbReference>
<evidence type="ECO:0000256" key="1">
    <source>
        <dbReference type="ARBA" id="ARBA00012104"/>
    </source>
</evidence>
<accession>A0A154BQ36</accession>
<keyword evidence="4 7" id="KW-0418">Kinase</keyword>
<protein>
    <recommendedName>
        <fullName evidence="1">pyridoxal kinase</fullName>
        <ecNumber evidence="1">2.7.1.35</ecNumber>
    </recommendedName>
</protein>
<dbReference type="Proteomes" id="UP000076268">
    <property type="component" value="Unassembled WGS sequence"/>
</dbReference>
<evidence type="ECO:0000256" key="5">
    <source>
        <dbReference type="ARBA" id="ARBA00022840"/>
    </source>
</evidence>
<dbReference type="PANTHER" id="PTHR10534">
    <property type="entry name" value="PYRIDOXAL KINASE"/>
    <property type="match status" value="1"/>
</dbReference>
<feature type="domain" description="Pyridoxamine kinase/Phosphomethylpyrimidine kinase" evidence="6">
    <location>
        <begin position="73"/>
        <end position="260"/>
    </location>
</feature>
<proteinExistence type="predicted"/>
<dbReference type="RefSeq" id="WP_066240729.1">
    <property type="nucleotide sequence ID" value="NZ_LSGP01000017.1"/>
</dbReference>
<dbReference type="GO" id="GO:0005829">
    <property type="term" value="C:cytosol"/>
    <property type="evidence" value="ECO:0007669"/>
    <property type="project" value="TreeGrafter"/>
</dbReference>
<comment type="caution">
    <text evidence="7">The sequence shown here is derived from an EMBL/GenBank/DDBJ whole genome shotgun (WGS) entry which is preliminary data.</text>
</comment>
<dbReference type="EC" id="2.7.1.35" evidence="1"/>
<name>A0A154BQ36_ANASB</name>
<keyword evidence="8" id="KW-1185">Reference proteome</keyword>
<keyword evidence="2" id="KW-0808">Transferase</keyword>
<gene>
    <name evidence="7" type="ORF">AXX12_06140</name>
</gene>
<evidence type="ECO:0000256" key="3">
    <source>
        <dbReference type="ARBA" id="ARBA00022741"/>
    </source>
</evidence>
<evidence type="ECO:0000313" key="7">
    <source>
        <dbReference type="EMBL" id="KYZ76019.1"/>
    </source>
</evidence>
<dbReference type="GO" id="GO:0005524">
    <property type="term" value="F:ATP binding"/>
    <property type="evidence" value="ECO:0007669"/>
    <property type="project" value="UniProtKB-KW"/>
</dbReference>
<organism evidence="7 8">
    <name type="scientific">Anaerosporomusa subterranea</name>
    <dbReference type="NCBI Taxonomy" id="1794912"/>
    <lineage>
        <taxon>Bacteria</taxon>
        <taxon>Bacillati</taxon>
        <taxon>Bacillota</taxon>
        <taxon>Negativicutes</taxon>
        <taxon>Acetonemataceae</taxon>
        <taxon>Anaerosporomusa</taxon>
    </lineage>
</organism>
<dbReference type="GO" id="GO:0008478">
    <property type="term" value="F:pyridoxal kinase activity"/>
    <property type="evidence" value="ECO:0007669"/>
    <property type="project" value="UniProtKB-EC"/>
</dbReference>
<dbReference type="InterPro" id="IPR029056">
    <property type="entry name" value="Ribokinase-like"/>
</dbReference>
<keyword evidence="5" id="KW-0067">ATP-binding</keyword>
<dbReference type="EMBL" id="LSGP01000017">
    <property type="protein sequence ID" value="KYZ76019.1"/>
    <property type="molecule type" value="Genomic_DNA"/>
</dbReference>
<dbReference type="SUPFAM" id="SSF53613">
    <property type="entry name" value="Ribokinase-like"/>
    <property type="match status" value="1"/>
</dbReference>
<dbReference type="AlphaFoldDB" id="A0A154BQ36"/>
<evidence type="ECO:0000256" key="2">
    <source>
        <dbReference type="ARBA" id="ARBA00022679"/>
    </source>
</evidence>
<evidence type="ECO:0000313" key="8">
    <source>
        <dbReference type="Proteomes" id="UP000076268"/>
    </source>
</evidence>
<reference evidence="7 8" key="1">
    <citation type="submission" date="2016-02" db="EMBL/GenBank/DDBJ databases">
        <title>Anaerosporomusa subterraneum gen. nov., sp. nov., a spore-forming obligate anaerobe isolated from saprolite.</title>
        <authorList>
            <person name="Choi J.K."/>
            <person name="Shah M."/>
            <person name="Yee N."/>
        </authorList>
    </citation>
    <scope>NUCLEOTIDE SEQUENCE [LARGE SCALE GENOMIC DNA]</scope>
    <source>
        <strain evidence="7 8">RU4</strain>
    </source>
</reference>
<dbReference type="Gene3D" id="3.40.1190.20">
    <property type="match status" value="1"/>
</dbReference>
<dbReference type="CDD" id="cd01173">
    <property type="entry name" value="pyridoxal_pyridoxamine_kinase"/>
    <property type="match status" value="1"/>
</dbReference>